<sequence>MLSAYVTMIYVFAFINTITSVRSVLILDGKLEPKFGFDFDLIERYEPIRKKKVGLGFNPKPFRWCAIPVTVLIDSVIWPATILGWIVKIFKK</sequence>
<evidence type="ECO:0000313" key="3">
    <source>
        <dbReference type="Proteomes" id="UP000226092"/>
    </source>
</evidence>
<proteinExistence type="predicted"/>
<feature type="transmembrane region" description="Helical" evidence="1">
    <location>
        <begin position="7"/>
        <end position="27"/>
    </location>
</feature>
<accession>A0A223LEG8</accession>
<evidence type="ECO:0000313" key="2">
    <source>
        <dbReference type="EMBL" id="ASU00444.1"/>
    </source>
</evidence>
<keyword evidence="1" id="KW-0472">Membrane</keyword>
<feature type="transmembrane region" description="Helical" evidence="1">
    <location>
        <begin position="66"/>
        <end position="87"/>
    </location>
</feature>
<keyword evidence="3" id="KW-1185">Reference proteome</keyword>
<name>A0A223LEG8_9CAUD</name>
<organism evidence="2 3">
    <name type="scientific">Aeromonas phage AS-zj</name>
    <dbReference type="NCBI Taxonomy" id="2024208"/>
    <lineage>
        <taxon>Viruses</taxon>
        <taxon>Duplodnaviria</taxon>
        <taxon>Heunggongvirae</taxon>
        <taxon>Uroviricota</taxon>
        <taxon>Caudoviricetes</taxon>
        <taxon>Pantevenvirales</taxon>
        <taxon>Straboviridae</taxon>
        <taxon>Emmerichvirinae</taxon>
        <taxon>Ceceduovirus</taxon>
        <taxon>Ceceduovirus aszj</taxon>
    </lineage>
</organism>
<dbReference type="Proteomes" id="UP000226092">
    <property type="component" value="Segment"/>
</dbReference>
<dbReference type="GeneID" id="55604475"/>
<dbReference type="RefSeq" id="YP_009834408.1">
    <property type="nucleotide sequence ID" value="NC_048673.1"/>
</dbReference>
<dbReference type="EMBL" id="MF448340">
    <property type="protein sequence ID" value="ASU00444.1"/>
    <property type="molecule type" value="Genomic_DNA"/>
</dbReference>
<keyword evidence="1" id="KW-0812">Transmembrane</keyword>
<reference evidence="2 3" key="1">
    <citation type="submission" date="2017-07" db="EMBL/GenBank/DDBJ databases">
        <title>In vitro design and evaluation of phage cocktails against multidrug-resistant Aeromonas salmonicida.</title>
        <authorList>
            <person name="Chen L."/>
            <person name="Yuan S."/>
            <person name="Ma Y."/>
        </authorList>
    </citation>
    <scope>NUCLEOTIDE SEQUENCE [LARGE SCALE GENOMIC DNA]</scope>
</reference>
<evidence type="ECO:0000256" key="1">
    <source>
        <dbReference type="SAM" id="Phobius"/>
    </source>
</evidence>
<keyword evidence="1" id="KW-1133">Transmembrane helix</keyword>
<protein>
    <submittedName>
        <fullName evidence="2">Uncharacterized protein</fullName>
    </submittedName>
</protein>
<dbReference type="KEGG" id="vg:55604475"/>